<dbReference type="Proteomes" id="UP000032141">
    <property type="component" value="Chromosome C2"/>
</dbReference>
<evidence type="ECO:0000313" key="3">
    <source>
        <dbReference type="Proteomes" id="UP000032141"/>
    </source>
</evidence>
<evidence type="ECO:0000313" key="2">
    <source>
        <dbReference type="EnsemblPlants" id="Bo2g085110.1"/>
    </source>
</evidence>
<accession>A0A0D3AQS8</accession>
<dbReference type="AlphaFoldDB" id="A0A0D3AQS8"/>
<keyword evidence="3" id="KW-1185">Reference proteome</keyword>
<dbReference type="PANTHER" id="PTHR45023:SF4">
    <property type="entry name" value="GLYCINE-RICH PROTEIN-RELATED"/>
    <property type="match status" value="1"/>
</dbReference>
<protein>
    <recommendedName>
        <fullName evidence="4">No apical meristem-associated C-terminal domain-containing protein</fullName>
    </recommendedName>
</protein>
<dbReference type="Gramene" id="Bo2g085110.1">
    <property type="protein sequence ID" value="Bo2g085110.1"/>
    <property type="gene ID" value="Bo2g085110"/>
</dbReference>
<reference evidence="2 3" key="1">
    <citation type="journal article" date="2014" name="Genome Biol.">
        <title>Transcriptome and methylome profiling reveals relics of genome dominance in the mesopolyploid Brassica oleracea.</title>
        <authorList>
            <person name="Parkin I.A."/>
            <person name="Koh C."/>
            <person name="Tang H."/>
            <person name="Robinson S.J."/>
            <person name="Kagale S."/>
            <person name="Clarke W.E."/>
            <person name="Town C.D."/>
            <person name="Nixon J."/>
            <person name="Krishnakumar V."/>
            <person name="Bidwell S.L."/>
            <person name="Denoeud F."/>
            <person name="Belcram H."/>
            <person name="Links M.G."/>
            <person name="Just J."/>
            <person name="Clarke C."/>
            <person name="Bender T."/>
            <person name="Huebert T."/>
            <person name="Mason A.S."/>
            <person name="Pires J.C."/>
            <person name="Barker G."/>
            <person name="Moore J."/>
            <person name="Walley P.G."/>
            <person name="Manoli S."/>
            <person name="Batley J."/>
            <person name="Edwards D."/>
            <person name="Nelson M.N."/>
            <person name="Wang X."/>
            <person name="Paterson A.H."/>
            <person name="King G."/>
            <person name="Bancroft I."/>
            <person name="Chalhoub B."/>
            <person name="Sharpe A.G."/>
        </authorList>
    </citation>
    <scope>NUCLEOTIDE SEQUENCE</scope>
    <source>
        <strain evidence="2 3">cv. TO1000</strain>
    </source>
</reference>
<evidence type="ECO:0000256" key="1">
    <source>
        <dbReference type="SAM" id="MobiDB-lite"/>
    </source>
</evidence>
<dbReference type="HOGENOM" id="CLU_012390_0_0_1"/>
<sequence length="247" mass="28076">MDSTNPYSQNANFVDLLNSQQDGFPPQTFSRESCSQLPIFSTQCTEPSSLGEDTPSERKEINKWSLTEDVVLISAWLNTSNDPVVGNEQKDAAFWKRIADYFAASPKVQGSEKRWFNQFKLAHEIFFNDHKIKFNLRHVWDELRYDQKWCEASSSKIDGCCKKRKCDDGAQSSSSYATTNDAEQRHPGVKASKRGSGKRIGEALKGVSEFQNLWAIKEKDLEGKERLSKMGLLETLIAKKETLSDFE</sequence>
<feature type="compositionally biased region" description="Basic residues" evidence="1">
    <location>
        <begin position="187"/>
        <end position="197"/>
    </location>
</feature>
<dbReference type="RefSeq" id="XP_013617296.1">
    <property type="nucleotide sequence ID" value="XM_013761842.1"/>
</dbReference>
<reference evidence="2" key="2">
    <citation type="submission" date="2015-03" db="UniProtKB">
        <authorList>
            <consortium name="EnsemblPlants"/>
        </authorList>
    </citation>
    <scope>IDENTIFICATION</scope>
</reference>
<dbReference type="KEGG" id="boe:106323772"/>
<dbReference type="PANTHER" id="PTHR45023">
    <property type="match status" value="1"/>
</dbReference>
<name>A0A0D3AQS8_BRAOL</name>
<proteinExistence type="predicted"/>
<dbReference type="EnsemblPlants" id="Bo2g085110.1">
    <property type="protein sequence ID" value="Bo2g085110.1"/>
    <property type="gene ID" value="Bo2g085110"/>
</dbReference>
<feature type="compositionally biased region" description="Polar residues" evidence="1">
    <location>
        <begin position="170"/>
        <end position="181"/>
    </location>
</feature>
<evidence type="ECO:0008006" key="4">
    <source>
        <dbReference type="Google" id="ProtNLM"/>
    </source>
</evidence>
<dbReference type="GeneID" id="106323772"/>
<organism evidence="2 3">
    <name type="scientific">Brassica oleracea var. oleracea</name>
    <dbReference type="NCBI Taxonomy" id="109376"/>
    <lineage>
        <taxon>Eukaryota</taxon>
        <taxon>Viridiplantae</taxon>
        <taxon>Streptophyta</taxon>
        <taxon>Embryophyta</taxon>
        <taxon>Tracheophyta</taxon>
        <taxon>Spermatophyta</taxon>
        <taxon>Magnoliopsida</taxon>
        <taxon>eudicotyledons</taxon>
        <taxon>Gunneridae</taxon>
        <taxon>Pentapetalae</taxon>
        <taxon>rosids</taxon>
        <taxon>malvids</taxon>
        <taxon>Brassicales</taxon>
        <taxon>Brassicaceae</taxon>
        <taxon>Brassiceae</taxon>
        <taxon>Brassica</taxon>
    </lineage>
</organism>
<feature type="region of interest" description="Disordered" evidence="1">
    <location>
        <begin position="168"/>
        <end position="197"/>
    </location>
</feature>